<evidence type="ECO:0000256" key="2">
    <source>
        <dbReference type="ARBA" id="ARBA00022771"/>
    </source>
</evidence>
<dbReference type="InterPro" id="IPR050731">
    <property type="entry name" value="HRD1_E3_ubiq-ligases"/>
</dbReference>
<keyword evidence="8" id="KW-1185">Reference proteome</keyword>
<evidence type="ECO:0000259" key="6">
    <source>
        <dbReference type="PROSITE" id="PS50089"/>
    </source>
</evidence>
<protein>
    <submittedName>
        <fullName evidence="7">E3 ubiquitin-protein ligase hrd1</fullName>
    </submittedName>
</protein>
<feature type="transmembrane region" description="Helical" evidence="5">
    <location>
        <begin position="263"/>
        <end position="288"/>
    </location>
</feature>
<dbReference type="GO" id="GO:0008270">
    <property type="term" value="F:zinc ion binding"/>
    <property type="evidence" value="ECO:0007669"/>
    <property type="project" value="UniProtKB-KW"/>
</dbReference>
<keyword evidence="5" id="KW-0812">Transmembrane</keyword>
<keyword evidence="2 4" id="KW-0863">Zinc-finger</keyword>
<feature type="transmembrane region" description="Helical" evidence="5">
    <location>
        <begin position="344"/>
        <end position="364"/>
    </location>
</feature>
<evidence type="ECO:0000313" key="7">
    <source>
        <dbReference type="EMBL" id="GHP08614.1"/>
    </source>
</evidence>
<feature type="transmembrane region" description="Helical" evidence="5">
    <location>
        <begin position="73"/>
        <end position="91"/>
    </location>
</feature>
<dbReference type="OrthoDB" id="8062037at2759"/>
<evidence type="ECO:0000256" key="1">
    <source>
        <dbReference type="ARBA" id="ARBA00022723"/>
    </source>
</evidence>
<name>A0A830HN60_9CHLO</name>
<dbReference type="PROSITE" id="PS50089">
    <property type="entry name" value="ZF_RING_2"/>
    <property type="match status" value="1"/>
</dbReference>
<dbReference type="Pfam" id="PF13639">
    <property type="entry name" value="zf-RING_2"/>
    <property type="match status" value="1"/>
</dbReference>
<proteinExistence type="predicted"/>
<keyword evidence="1" id="KW-0479">Metal-binding</keyword>
<keyword evidence="5" id="KW-0472">Membrane</keyword>
<dbReference type="SUPFAM" id="SSF57850">
    <property type="entry name" value="RING/U-box"/>
    <property type="match status" value="1"/>
</dbReference>
<feature type="transmembrane region" description="Helical" evidence="5">
    <location>
        <begin position="188"/>
        <end position="205"/>
    </location>
</feature>
<evidence type="ECO:0000256" key="4">
    <source>
        <dbReference type="PROSITE-ProRule" id="PRU00175"/>
    </source>
</evidence>
<accession>A0A830HN60</accession>
<evidence type="ECO:0000256" key="5">
    <source>
        <dbReference type="SAM" id="Phobius"/>
    </source>
</evidence>
<feature type="domain" description="RING-type" evidence="6">
    <location>
        <begin position="415"/>
        <end position="464"/>
    </location>
</feature>
<dbReference type="Gene3D" id="3.30.40.10">
    <property type="entry name" value="Zinc/RING finger domain, C3HC4 (zinc finger)"/>
    <property type="match status" value="1"/>
</dbReference>
<feature type="transmembrane region" description="Helical" evidence="5">
    <location>
        <begin position="112"/>
        <end position="132"/>
    </location>
</feature>
<dbReference type="InterPro" id="IPR013083">
    <property type="entry name" value="Znf_RING/FYVE/PHD"/>
</dbReference>
<keyword evidence="5" id="KW-1133">Transmembrane helix</keyword>
<gene>
    <name evidence="7" type="ORF">PPROV_000735100</name>
</gene>
<feature type="transmembrane region" description="Helical" evidence="5">
    <location>
        <begin position="212"/>
        <end position="232"/>
    </location>
</feature>
<evidence type="ECO:0000313" key="8">
    <source>
        <dbReference type="Proteomes" id="UP000660262"/>
    </source>
</evidence>
<dbReference type="GO" id="GO:0012505">
    <property type="term" value="C:endomembrane system"/>
    <property type="evidence" value="ECO:0007669"/>
    <property type="project" value="TreeGrafter"/>
</dbReference>
<dbReference type="PANTHER" id="PTHR22763">
    <property type="entry name" value="RING ZINC FINGER PROTEIN"/>
    <property type="match status" value="1"/>
</dbReference>
<dbReference type="EMBL" id="BNJQ01000021">
    <property type="protein sequence ID" value="GHP08614.1"/>
    <property type="molecule type" value="Genomic_DNA"/>
</dbReference>
<organism evidence="7 8">
    <name type="scientific">Pycnococcus provasolii</name>
    <dbReference type="NCBI Taxonomy" id="41880"/>
    <lineage>
        <taxon>Eukaryota</taxon>
        <taxon>Viridiplantae</taxon>
        <taxon>Chlorophyta</taxon>
        <taxon>Pseudoscourfieldiophyceae</taxon>
        <taxon>Pseudoscourfieldiales</taxon>
        <taxon>Pycnococcaceae</taxon>
        <taxon>Pycnococcus</taxon>
    </lineage>
</organism>
<dbReference type="SMART" id="SM00184">
    <property type="entry name" value="RING"/>
    <property type="match status" value="1"/>
</dbReference>
<dbReference type="GO" id="GO:0043161">
    <property type="term" value="P:proteasome-mediated ubiquitin-dependent protein catabolic process"/>
    <property type="evidence" value="ECO:0007669"/>
    <property type="project" value="TreeGrafter"/>
</dbReference>
<dbReference type="AlphaFoldDB" id="A0A830HN60"/>
<comment type="caution">
    <text evidence="7">The sequence shown here is derived from an EMBL/GenBank/DDBJ whole genome shotgun (WGS) entry which is preliminary data.</text>
</comment>
<sequence>MVGAATSYVLDHLLVPAGVKLRDFVTWTVWRPLCWVARRLQRPIAVALEPALTIAGTCLLAASAARADSVQDAVPFLCGAAAVASVALLTVGRSVAGTSTLFRPLGRSLAALGLRAFLSLDLHLFTLAAVVFSHVRRALETVASIAAELRAAILRFLEAHVWSRIKAILRVLGRAAASLFETLWRKPLLASFFSAIMLFCVFLGHRSGTFAAAGNAIVAAALALVRSAEYFFRGASSETARAWGSTSSARTTGLRIVSRVDSIVASGSVIVMCSDASFAWLAYAIVLASSMSSRSLRRDWRRDAPTEQLQARAEVSGRLAVKALLAPAALGAISSAVLPRAIHSVVFGVVSRAWLGGAAFAIAMDCLHWRNRFQVPPRVVGGSAESPDRHSPRVDAIIAVAKTTDPVRRFGDETCVICMDALASGKDASEDEAQQPVALPCGHEFHEDCLRSWLVRQPRCPTCRQEPDSVVGRIVL</sequence>
<reference evidence="7" key="1">
    <citation type="submission" date="2020-10" db="EMBL/GenBank/DDBJ databases">
        <title>Unveiling of a novel bifunctional photoreceptor, Dualchrome1, isolated from a cosmopolitan green alga.</title>
        <authorList>
            <person name="Suzuki S."/>
            <person name="Kawachi M."/>
        </authorList>
    </citation>
    <scope>NUCLEOTIDE SEQUENCE</scope>
    <source>
        <strain evidence="7">NIES 2893</strain>
    </source>
</reference>
<evidence type="ECO:0000256" key="3">
    <source>
        <dbReference type="ARBA" id="ARBA00022833"/>
    </source>
</evidence>
<dbReference type="Proteomes" id="UP000660262">
    <property type="component" value="Unassembled WGS sequence"/>
</dbReference>
<keyword evidence="3" id="KW-0862">Zinc</keyword>
<dbReference type="InterPro" id="IPR001841">
    <property type="entry name" value="Znf_RING"/>
</dbReference>
<dbReference type="GO" id="GO:0061630">
    <property type="term" value="F:ubiquitin protein ligase activity"/>
    <property type="evidence" value="ECO:0007669"/>
    <property type="project" value="TreeGrafter"/>
</dbReference>